<feature type="domain" description="DNA helicase Pif1-like 2B" evidence="3">
    <location>
        <begin position="696"/>
        <end position="722"/>
    </location>
</feature>
<dbReference type="Pfam" id="PF05970">
    <property type="entry name" value="PIF1"/>
    <property type="match status" value="1"/>
</dbReference>
<keyword evidence="1" id="KW-0378">Hydrolase</keyword>
<evidence type="ECO:0000259" key="2">
    <source>
        <dbReference type="Pfam" id="PF05970"/>
    </source>
</evidence>
<dbReference type="Proteomes" id="UP000002051">
    <property type="component" value="Chromosome 2"/>
</dbReference>
<dbReference type="InterPro" id="IPR010285">
    <property type="entry name" value="DNA_helicase_pif1-like_DEAD"/>
</dbReference>
<keyword evidence="1" id="KW-0233">DNA recombination</keyword>
<protein>
    <recommendedName>
        <fullName evidence="1">ATP-dependent DNA helicase</fullName>
        <ecNumber evidence="1">5.6.2.3</ecNumber>
    </recommendedName>
</protein>
<dbReference type="Gene3D" id="3.40.50.300">
    <property type="entry name" value="P-loop containing nucleotide triphosphate hydrolases"/>
    <property type="match status" value="1"/>
</dbReference>
<name>A0A072VJM9_MEDTR</name>
<reference evidence="6" key="3">
    <citation type="submission" date="2015-04" db="UniProtKB">
        <authorList>
            <consortium name="EnsemblPlants"/>
        </authorList>
    </citation>
    <scope>IDENTIFICATION</scope>
    <source>
        <strain evidence="6">cv. Jemalong A17</strain>
    </source>
</reference>
<dbReference type="HOGENOM" id="CLU_001324_0_1_1"/>
<evidence type="ECO:0000313" key="5">
    <source>
        <dbReference type="EMBL" id="KEH39028.1"/>
    </source>
</evidence>
<dbReference type="EMBL" id="CM001218">
    <property type="protein sequence ID" value="KEH38330.1"/>
    <property type="molecule type" value="Genomic_DNA"/>
</dbReference>
<dbReference type="EMBL" id="CM001218">
    <property type="protein sequence ID" value="KEH39028.1"/>
    <property type="molecule type" value="Genomic_DNA"/>
</dbReference>
<feature type="domain" description="DNA helicase Pif1-like DEAD-box helicase" evidence="2">
    <location>
        <begin position="392"/>
        <end position="541"/>
    </location>
</feature>
<dbReference type="EnsemblPlants" id="KEH38330">
    <property type="protein sequence ID" value="KEH38330"/>
    <property type="gene ID" value="MTR_2g068990"/>
</dbReference>
<comment type="similarity">
    <text evidence="1">Belongs to the helicase family.</text>
</comment>
<dbReference type="STRING" id="3880.A0A072VJM9"/>
<reference evidence="4 7" key="2">
    <citation type="journal article" date="2014" name="BMC Genomics">
        <title>An improved genome release (version Mt4.0) for the model legume Medicago truncatula.</title>
        <authorList>
            <person name="Tang H."/>
            <person name="Krishnakumar V."/>
            <person name="Bidwell S."/>
            <person name="Rosen B."/>
            <person name="Chan A."/>
            <person name="Zhou S."/>
            <person name="Gentzbittel L."/>
            <person name="Childs K.L."/>
            <person name="Yandell M."/>
            <person name="Gundlach H."/>
            <person name="Mayer K.F."/>
            <person name="Schwartz D.C."/>
            <person name="Town C.D."/>
        </authorList>
    </citation>
    <scope>GENOME REANNOTATION</scope>
    <source>
        <strain evidence="4">A17</strain>
        <strain evidence="6 7">cv. Jemalong A17</strain>
    </source>
</reference>
<dbReference type="GO" id="GO:0016787">
    <property type="term" value="F:hydrolase activity"/>
    <property type="evidence" value="ECO:0007669"/>
    <property type="project" value="UniProtKB-KW"/>
</dbReference>
<comment type="catalytic activity">
    <reaction evidence="1">
        <text>ATP + H2O = ADP + phosphate + H(+)</text>
        <dbReference type="Rhea" id="RHEA:13065"/>
        <dbReference type="ChEBI" id="CHEBI:15377"/>
        <dbReference type="ChEBI" id="CHEBI:15378"/>
        <dbReference type="ChEBI" id="CHEBI:30616"/>
        <dbReference type="ChEBI" id="CHEBI:43474"/>
        <dbReference type="ChEBI" id="CHEBI:456216"/>
        <dbReference type="EC" id="5.6.2.3"/>
    </reaction>
</comment>
<evidence type="ECO:0000313" key="4">
    <source>
        <dbReference type="EMBL" id="KEH38330.1"/>
    </source>
</evidence>
<keyword evidence="1 4" id="KW-0347">Helicase</keyword>
<dbReference type="EC" id="5.6.2.3" evidence="1"/>
<dbReference type="PANTHER" id="PTHR10492:SF74">
    <property type="entry name" value="ATP-DEPENDENT DNA HELICASE"/>
    <property type="match status" value="1"/>
</dbReference>
<dbReference type="GO" id="GO:0000723">
    <property type="term" value="P:telomere maintenance"/>
    <property type="evidence" value="ECO:0007669"/>
    <property type="project" value="InterPro"/>
</dbReference>
<dbReference type="GO" id="GO:0006310">
    <property type="term" value="P:DNA recombination"/>
    <property type="evidence" value="ECO:0007669"/>
    <property type="project" value="UniProtKB-KW"/>
</dbReference>
<evidence type="ECO:0000259" key="3">
    <source>
        <dbReference type="Pfam" id="PF21530"/>
    </source>
</evidence>
<dbReference type="SUPFAM" id="SSF52540">
    <property type="entry name" value="P-loop containing nucleoside triphosphate hydrolases"/>
    <property type="match status" value="2"/>
</dbReference>
<evidence type="ECO:0000256" key="1">
    <source>
        <dbReference type="RuleBase" id="RU363044"/>
    </source>
</evidence>
<dbReference type="GO" id="GO:0043139">
    <property type="term" value="F:5'-3' DNA helicase activity"/>
    <property type="evidence" value="ECO:0007669"/>
    <property type="project" value="UniProtKB-EC"/>
</dbReference>
<accession>A0A072VJM9</accession>
<dbReference type="InterPro" id="IPR027417">
    <property type="entry name" value="P-loop_NTPase"/>
</dbReference>
<dbReference type="AlphaFoldDB" id="A0A072VJM9"/>
<keyword evidence="7" id="KW-1185">Reference proteome</keyword>
<keyword evidence="1" id="KW-0547">Nucleotide-binding</keyword>
<evidence type="ECO:0000313" key="7">
    <source>
        <dbReference type="Proteomes" id="UP000002051"/>
    </source>
</evidence>
<dbReference type="EnsemblPlants" id="KEH39028">
    <property type="protein sequence ID" value="KEH39028"/>
    <property type="gene ID" value="MTR_2g089470"/>
</dbReference>
<dbReference type="GO" id="GO:0006281">
    <property type="term" value="P:DNA repair"/>
    <property type="evidence" value="ECO:0007669"/>
    <property type="project" value="UniProtKB-KW"/>
</dbReference>
<organism evidence="4 7">
    <name type="scientific">Medicago truncatula</name>
    <name type="common">Barrel medic</name>
    <name type="synonym">Medicago tribuloides</name>
    <dbReference type="NCBI Taxonomy" id="3880"/>
    <lineage>
        <taxon>Eukaryota</taxon>
        <taxon>Viridiplantae</taxon>
        <taxon>Streptophyta</taxon>
        <taxon>Embryophyta</taxon>
        <taxon>Tracheophyta</taxon>
        <taxon>Spermatophyta</taxon>
        <taxon>Magnoliopsida</taxon>
        <taxon>eudicotyledons</taxon>
        <taxon>Gunneridae</taxon>
        <taxon>Pentapetalae</taxon>
        <taxon>rosids</taxon>
        <taxon>fabids</taxon>
        <taxon>Fabales</taxon>
        <taxon>Fabaceae</taxon>
        <taxon>Papilionoideae</taxon>
        <taxon>50 kb inversion clade</taxon>
        <taxon>NPAAA clade</taxon>
        <taxon>Hologalegina</taxon>
        <taxon>IRL clade</taxon>
        <taxon>Trifolieae</taxon>
        <taxon>Medicago</taxon>
    </lineage>
</organism>
<reference evidence="4 7" key="1">
    <citation type="journal article" date="2011" name="Nature">
        <title>The Medicago genome provides insight into the evolution of rhizobial symbioses.</title>
        <authorList>
            <person name="Young N.D."/>
            <person name="Debelle F."/>
            <person name="Oldroyd G.E."/>
            <person name="Geurts R."/>
            <person name="Cannon S.B."/>
            <person name="Udvardi M.K."/>
            <person name="Benedito V.A."/>
            <person name="Mayer K.F."/>
            <person name="Gouzy J."/>
            <person name="Schoof H."/>
            <person name="Van de Peer Y."/>
            <person name="Proost S."/>
            <person name="Cook D.R."/>
            <person name="Meyers B.C."/>
            <person name="Spannagl M."/>
            <person name="Cheung F."/>
            <person name="De Mita S."/>
            <person name="Krishnakumar V."/>
            <person name="Gundlach H."/>
            <person name="Zhou S."/>
            <person name="Mudge J."/>
            <person name="Bharti A.K."/>
            <person name="Murray J.D."/>
            <person name="Naoumkina M.A."/>
            <person name="Rosen B."/>
            <person name="Silverstein K.A."/>
            <person name="Tang H."/>
            <person name="Rombauts S."/>
            <person name="Zhao P.X."/>
            <person name="Zhou P."/>
            <person name="Barbe V."/>
            <person name="Bardou P."/>
            <person name="Bechner M."/>
            <person name="Bellec A."/>
            <person name="Berger A."/>
            <person name="Berges H."/>
            <person name="Bidwell S."/>
            <person name="Bisseling T."/>
            <person name="Choisne N."/>
            <person name="Couloux A."/>
            <person name="Denny R."/>
            <person name="Deshpande S."/>
            <person name="Dai X."/>
            <person name="Doyle J.J."/>
            <person name="Dudez A.M."/>
            <person name="Farmer A.D."/>
            <person name="Fouteau S."/>
            <person name="Franken C."/>
            <person name="Gibelin C."/>
            <person name="Gish J."/>
            <person name="Goldstein S."/>
            <person name="Gonzalez A.J."/>
            <person name="Green P.J."/>
            <person name="Hallab A."/>
            <person name="Hartog M."/>
            <person name="Hua A."/>
            <person name="Humphray S.J."/>
            <person name="Jeong D.H."/>
            <person name="Jing Y."/>
            <person name="Jocker A."/>
            <person name="Kenton S.M."/>
            <person name="Kim D.J."/>
            <person name="Klee K."/>
            <person name="Lai H."/>
            <person name="Lang C."/>
            <person name="Lin S."/>
            <person name="Macmil S.L."/>
            <person name="Magdelenat G."/>
            <person name="Matthews L."/>
            <person name="McCorrison J."/>
            <person name="Monaghan E.L."/>
            <person name="Mun J.H."/>
            <person name="Najar F.Z."/>
            <person name="Nicholson C."/>
            <person name="Noirot C."/>
            <person name="O'Bleness M."/>
            <person name="Paule C.R."/>
            <person name="Poulain J."/>
            <person name="Prion F."/>
            <person name="Qin B."/>
            <person name="Qu C."/>
            <person name="Retzel E.F."/>
            <person name="Riddle C."/>
            <person name="Sallet E."/>
            <person name="Samain S."/>
            <person name="Samson N."/>
            <person name="Sanders I."/>
            <person name="Saurat O."/>
            <person name="Scarpelli C."/>
            <person name="Schiex T."/>
            <person name="Segurens B."/>
            <person name="Severin A.J."/>
            <person name="Sherrier D.J."/>
            <person name="Shi R."/>
            <person name="Sims S."/>
            <person name="Singer S.R."/>
            <person name="Sinharoy S."/>
            <person name="Sterck L."/>
            <person name="Viollet A."/>
            <person name="Wang B.B."/>
            <person name="Wang K."/>
            <person name="Wang M."/>
            <person name="Wang X."/>
            <person name="Warfsmann J."/>
            <person name="Weissenbach J."/>
            <person name="White D.D."/>
            <person name="White J.D."/>
            <person name="Wiley G.B."/>
            <person name="Wincker P."/>
            <person name="Xing Y."/>
            <person name="Yang L."/>
            <person name="Yao Z."/>
            <person name="Ying F."/>
            <person name="Zhai J."/>
            <person name="Zhou L."/>
            <person name="Zuber A."/>
            <person name="Denarie J."/>
            <person name="Dixon R.A."/>
            <person name="May G.D."/>
            <person name="Schwartz D.C."/>
            <person name="Rogers J."/>
            <person name="Quetier F."/>
            <person name="Town C.D."/>
            <person name="Roe B.A."/>
        </authorList>
    </citation>
    <scope>NUCLEOTIDE SEQUENCE [LARGE SCALE GENOMIC DNA]</scope>
    <source>
        <strain evidence="4">A17</strain>
        <strain evidence="6 7">cv. Jemalong A17</strain>
    </source>
</reference>
<proteinExistence type="inferred from homology"/>
<dbReference type="Pfam" id="PF21530">
    <property type="entry name" value="Pif1_2B_dom"/>
    <property type="match status" value="1"/>
</dbReference>
<dbReference type="PANTHER" id="PTHR10492">
    <property type="match status" value="1"/>
</dbReference>
<evidence type="ECO:0000313" key="6">
    <source>
        <dbReference type="EnsemblPlants" id="KEH38330"/>
    </source>
</evidence>
<keyword evidence="1" id="KW-0067">ATP-binding</keyword>
<gene>
    <name evidence="4" type="ordered locus">MTR_2g068990</name>
    <name evidence="5" type="ordered locus">MTR_2g089470</name>
</gene>
<dbReference type="InterPro" id="IPR049163">
    <property type="entry name" value="Pif1-like_2B_dom"/>
</dbReference>
<dbReference type="GO" id="GO:0005524">
    <property type="term" value="F:ATP binding"/>
    <property type="evidence" value="ECO:0007669"/>
    <property type="project" value="UniProtKB-KW"/>
</dbReference>
<keyword evidence="1" id="KW-0234">DNA repair</keyword>
<keyword evidence="1" id="KW-0227">DNA damage</keyword>
<comment type="cofactor">
    <cofactor evidence="1">
        <name>Mg(2+)</name>
        <dbReference type="ChEBI" id="CHEBI:18420"/>
    </cofactor>
</comment>
<sequence>MPRQRHVPCGGVRPFSPFMDRGRCTKYYPKDYKGTTTIDEGYPSYKPRDFGIHIDKQRVLLDNRYVVPYNPHLLIRYGGHVNVECCNKSNSIKYLFKYVNKVPDKALMQLSVDGDNRDKSKPVDEIKQYYDCRYVSPCEAVWRIFAFDIHHKWPHVLKLTFHLHNEQSVLYDANRQYVGGRNLTYAEFPTRFTFEKKDKQWQPRKLGYQIGRLHYTPPDIWELYYMRILLTVELYYMRILLTVKKGCMRYRCIKTINGHTYDTFQEARSALGLLDDDREFIDDITENGELGSGHQLCWLFVHLLTTRTMTSPDIVWDAAWQLLSDDILFERRKRLNILDMRIGGKRTSLTDFKSMPRPNAADMPTFTNKLIIDELNYNKVELEKTHVDMLLMLTDEQRCVHDKIMESVGSDDNGFFFLYGYGGTGKTFIWKKLSAAVRSKGLIVLNAASNGIAALLLSGGRTAHSTLTVPIEINEASSLTMEKDSPWADLVCAAKLIIWDEAPMMHRWCFEAVDRSLLDIMSKNDPLNALKLFGGMAVVLGRYCMLSEEERCQILLMPRSIRLLLDASSVPTEQEEIANFCKWILSIGDGNDASGDNGEMKVEIPEDLLISNTTNPLMSLIDSVYPDLNDNLGDQLFFQERGILAPTLDSIEHVNEFMMSLILGEEKEYLTSDSIFRSGENSDVQSEWFTPEFLNGIKIMLLRNIDQANGLCNGTRLTVIHLGKSTITATVITRKKGQSLSRVGVYLPKPVFTHRQLYVVVSRVTS</sequence>